<evidence type="ECO:0000313" key="3">
    <source>
        <dbReference type="EMBL" id="SHL34464.1"/>
    </source>
</evidence>
<dbReference type="OrthoDB" id="9810191at2"/>
<dbReference type="Pfam" id="PF07883">
    <property type="entry name" value="Cupin_2"/>
    <property type="match status" value="1"/>
</dbReference>
<dbReference type="AlphaFoldDB" id="A0A1M6ZVL4"/>
<dbReference type="Gene3D" id="2.60.120.10">
    <property type="entry name" value="Jelly Rolls"/>
    <property type="match status" value="1"/>
</dbReference>
<dbReference type="RefSeq" id="WP_073033795.1">
    <property type="nucleotide sequence ID" value="NZ_BMLR01000002.1"/>
</dbReference>
<dbReference type="InterPro" id="IPR013096">
    <property type="entry name" value="Cupin_2"/>
</dbReference>
<proteinExistence type="predicted"/>
<dbReference type="PANTHER" id="PTHR35848:SF9">
    <property type="entry name" value="SLL1358 PROTEIN"/>
    <property type="match status" value="1"/>
</dbReference>
<evidence type="ECO:0000256" key="1">
    <source>
        <dbReference type="ARBA" id="ARBA00022723"/>
    </source>
</evidence>
<sequence>MTGPLRATAANHYPWGNGCDGWRLVDRPELSLREERLPPGGAEAPHYHRVSRQIFYVLAGELTIKVPGRILLAKVGEALEIPPGLGHLVQNNGPEDLRILLVSAPDTAGDRYPVEDHAAVPTDVAHHPMYWLQPTPDKISRSVETFSIGVEAAPG</sequence>
<reference evidence="3 4" key="1">
    <citation type="submission" date="2016-11" db="EMBL/GenBank/DDBJ databases">
        <authorList>
            <person name="Jaros S."/>
            <person name="Januszkiewicz K."/>
            <person name="Wedrychowicz H."/>
        </authorList>
    </citation>
    <scope>NUCLEOTIDE SEQUENCE [LARGE SCALE GENOMIC DNA]</scope>
    <source>
        <strain evidence="3 4">DSM 29589</strain>
    </source>
</reference>
<dbReference type="InterPro" id="IPR051610">
    <property type="entry name" value="GPI/OXD"/>
</dbReference>
<evidence type="ECO:0000259" key="2">
    <source>
        <dbReference type="Pfam" id="PF07883"/>
    </source>
</evidence>
<feature type="domain" description="Cupin type-2" evidence="2">
    <location>
        <begin position="35"/>
        <end position="102"/>
    </location>
</feature>
<protein>
    <submittedName>
        <fullName evidence="3">Mannose-6-phosphate isomerase, cupin superfamily</fullName>
    </submittedName>
</protein>
<keyword evidence="4" id="KW-1185">Reference proteome</keyword>
<gene>
    <name evidence="3" type="ORF">SAMN05444398_10275</name>
</gene>
<dbReference type="GO" id="GO:0046872">
    <property type="term" value="F:metal ion binding"/>
    <property type="evidence" value="ECO:0007669"/>
    <property type="project" value="UniProtKB-KW"/>
</dbReference>
<organism evidence="3 4">
    <name type="scientific">Roseovarius pacificus</name>
    <dbReference type="NCBI Taxonomy" id="337701"/>
    <lineage>
        <taxon>Bacteria</taxon>
        <taxon>Pseudomonadati</taxon>
        <taxon>Pseudomonadota</taxon>
        <taxon>Alphaproteobacteria</taxon>
        <taxon>Rhodobacterales</taxon>
        <taxon>Roseobacteraceae</taxon>
        <taxon>Roseovarius</taxon>
    </lineage>
</organism>
<dbReference type="InterPro" id="IPR011051">
    <property type="entry name" value="RmlC_Cupin_sf"/>
</dbReference>
<accession>A0A1M6ZVL4</accession>
<dbReference type="STRING" id="337701.SAMN05444398_10275"/>
<dbReference type="EMBL" id="FRBR01000002">
    <property type="protein sequence ID" value="SHL34464.1"/>
    <property type="molecule type" value="Genomic_DNA"/>
</dbReference>
<keyword evidence="1" id="KW-0479">Metal-binding</keyword>
<evidence type="ECO:0000313" key="4">
    <source>
        <dbReference type="Proteomes" id="UP000183974"/>
    </source>
</evidence>
<keyword evidence="3" id="KW-0413">Isomerase</keyword>
<dbReference type="Proteomes" id="UP000183974">
    <property type="component" value="Unassembled WGS sequence"/>
</dbReference>
<dbReference type="SUPFAM" id="SSF51182">
    <property type="entry name" value="RmlC-like cupins"/>
    <property type="match status" value="1"/>
</dbReference>
<dbReference type="PANTHER" id="PTHR35848">
    <property type="entry name" value="OXALATE-BINDING PROTEIN"/>
    <property type="match status" value="1"/>
</dbReference>
<name>A0A1M6ZVL4_9RHOB</name>
<dbReference type="GO" id="GO:0016853">
    <property type="term" value="F:isomerase activity"/>
    <property type="evidence" value="ECO:0007669"/>
    <property type="project" value="UniProtKB-KW"/>
</dbReference>
<dbReference type="InterPro" id="IPR014710">
    <property type="entry name" value="RmlC-like_jellyroll"/>
</dbReference>